<dbReference type="Proteomes" id="UP000041314">
    <property type="component" value="Unassembled WGS sequence"/>
</dbReference>
<evidence type="ECO:0000313" key="2">
    <source>
        <dbReference type="EMBL" id="CNT86744.1"/>
    </source>
</evidence>
<dbReference type="EMBL" id="CQPA01000006">
    <property type="protein sequence ID" value="CNT86744.1"/>
    <property type="molecule type" value="Genomic_DNA"/>
</dbReference>
<protein>
    <submittedName>
        <fullName evidence="2">Uncharacterized protein</fullName>
    </submittedName>
</protein>
<feature type="region of interest" description="Disordered" evidence="1">
    <location>
        <begin position="1"/>
        <end position="23"/>
    </location>
</feature>
<name>A0A655BYK2_SALET</name>
<gene>
    <name evidence="2" type="ORF">ERS008198_01284</name>
</gene>
<evidence type="ECO:0000256" key="1">
    <source>
        <dbReference type="SAM" id="MobiDB-lite"/>
    </source>
</evidence>
<sequence>MTAQGVNAAARHPHVTEQKLDHRHSTDVLRADGMLRPAQRVQERRGFIFCAGFCNVLAHFQEVRFRRTADIFYHVRCIA</sequence>
<dbReference type="AlphaFoldDB" id="A0A655BYK2"/>
<feature type="compositionally biased region" description="Basic and acidic residues" evidence="1">
    <location>
        <begin position="14"/>
        <end position="23"/>
    </location>
</feature>
<reference evidence="2 3" key="1">
    <citation type="submission" date="2015-03" db="EMBL/GenBank/DDBJ databases">
        <authorList>
            <consortium name="Pathogen Informatics"/>
        </authorList>
    </citation>
    <scope>NUCLEOTIDE SEQUENCE [LARGE SCALE GENOMIC DNA]</scope>
    <source>
        <strain evidence="2 3">A1104</strain>
    </source>
</reference>
<proteinExistence type="predicted"/>
<organism evidence="2 3">
    <name type="scientific">Salmonella enterica subsp. enterica serovar Bovismorbificans</name>
    <dbReference type="NCBI Taxonomy" id="58097"/>
    <lineage>
        <taxon>Bacteria</taxon>
        <taxon>Pseudomonadati</taxon>
        <taxon>Pseudomonadota</taxon>
        <taxon>Gammaproteobacteria</taxon>
        <taxon>Enterobacterales</taxon>
        <taxon>Enterobacteriaceae</taxon>
        <taxon>Salmonella</taxon>
    </lineage>
</organism>
<accession>A0A655BYK2</accession>
<evidence type="ECO:0000313" key="3">
    <source>
        <dbReference type="Proteomes" id="UP000041314"/>
    </source>
</evidence>